<dbReference type="SMART" id="SM00252">
    <property type="entry name" value="SH2"/>
    <property type="match status" value="1"/>
</dbReference>
<dbReference type="Pfam" id="PF00102">
    <property type="entry name" value="Y_phosphatase"/>
    <property type="match status" value="1"/>
</dbReference>
<sequence length="469" mass="54146">ERFATLAELVQRCKADPDMLKESDGNIIRLHKALYSDNPPTERCFHGNLMGKEAEILIGDKNVRNGTYLFRWSQCHPGNIVLSVNWKEQLGHIPIEYKDGRFRVGDEKWFHSLQSLAKHYSQLGYGVKQPMNRTTFSASGIKGRITELELESANQRTGKSGFGEEFDTLHHMESANLYSRNAGNEEHNKPKNRYKNILPFDYTRVILTDKSDELSDYINANYITMKKVGEDLGTTFKKSFIASQGCLENTTLDFWRMVWQENCRVIVMTIKEVERGKKKCAKYWPDPEKEKTFDYLNGKMIIECSQRTHHQYYSLREFIIKLQGATGHSNESRKVYQFHFTTWPDHGVPDNPGPALGFLQDIDDKQKSIPNAGPVVVHCRCVTKISMIAIHIHTGADVEIDIRKMVQIIRSQRSGMVQTEAQYRFIYMAVSHHIETMLKRDSQKQVDVPKLIRRPISVRSAQDGRMKPR</sequence>
<dbReference type="InterPro" id="IPR029021">
    <property type="entry name" value="Prot-tyrosine_phosphatase-like"/>
</dbReference>
<dbReference type="GO" id="GO:0001784">
    <property type="term" value="F:phosphotyrosine residue binding"/>
    <property type="evidence" value="ECO:0007669"/>
    <property type="project" value="TreeGrafter"/>
</dbReference>
<keyword evidence="3" id="KW-0904">Protein phosphatase</keyword>
<evidence type="ECO:0000256" key="1">
    <source>
        <dbReference type="ARBA" id="ARBA00013064"/>
    </source>
</evidence>
<dbReference type="SUPFAM" id="SSF55550">
    <property type="entry name" value="SH2 domain"/>
    <property type="match status" value="1"/>
</dbReference>
<dbReference type="SMART" id="SM00404">
    <property type="entry name" value="PTPc_motif"/>
    <property type="match status" value="1"/>
</dbReference>
<dbReference type="InterPro" id="IPR003595">
    <property type="entry name" value="Tyr_Pase_cat"/>
</dbReference>
<dbReference type="InterPro" id="IPR036860">
    <property type="entry name" value="SH2_dom_sf"/>
</dbReference>
<dbReference type="InterPro" id="IPR052123">
    <property type="entry name" value="Non-rcpt_Tyr_Phosphatase"/>
</dbReference>
<dbReference type="Gene3D" id="3.30.505.10">
    <property type="entry name" value="SH2 domain"/>
    <property type="match status" value="1"/>
</dbReference>
<dbReference type="EC" id="3.1.3.48" evidence="1"/>
<keyword evidence="2" id="KW-0378">Hydrolase</keyword>
<evidence type="ECO:0000313" key="9">
    <source>
        <dbReference type="Proteomes" id="UP001208570"/>
    </source>
</evidence>
<dbReference type="PANTHER" id="PTHR46257:SF3">
    <property type="entry name" value="TYROSINE-PROTEIN PHOSPHATASE CORKSCREW"/>
    <property type="match status" value="1"/>
</dbReference>
<dbReference type="InterPro" id="IPR000242">
    <property type="entry name" value="PTP_cat"/>
</dbReference>
<dbReference type="AlphaFoldDB" id="A0AAD9IV17"/>
<evidence type="ECO:0000256" key="4">
    <source>
        <dbReference type="PROSITE-ProRule" id="PRU00191"/>
    </source>
</evidence>
<proteinExistence type="predicted"/>
<dbReference type="GO" id="GO:0035556">
    <property type="term" value="P:intracellular signal transduction"/>
    <property type="evidence" value="ECO:0007669"/>
    <property type="project" value="TreeGrafter"/>
</dbReference>
<name>A0AAD9IV17_9ANNE</name>
<feature type="domain" description="SH2" evidence="5">
    <location>
        <begin position="44"/>
        <end position="135"/>
    </location>
</feature>
<dbReference type="GO" id="GO:0000278">
    <property type="term" value="P:mitotic cell cycle"/>
    <property type="evidence" value="ECO:0007669"/>
    <property type="project" value="TreeGrafter"/>
</dbReference>
<dbReference type="SUPFAM" id="SSF52799">
    <property type="entry name" value="(Phosphotyrosine protein) phosphatases II"/>
    <property type="match status" value="1"/>
</dbReference>
<evidence type="ECO:0000313" key="8">
    <source>
        <dbReference type="EMBL" id="KAK2140775.1"/>
    </source>
</evidence>
<evidence type="ECO:0000256" key="2">
    <source>
        <dbReference type="ARBA" id="ARBA00022801"/>
    </source>
</evidence>
<dbReference type="GO" id="GO:0005737">
    <property type="term" value="C:cytoplasm"/>
    <property type="evidence" value="ECO:0007669"/>
    <property type="project" value="TreeGrafter"/>
</dbReference>
<dbReference type="Pfam" id="PF00017">
    <property type="entry name" value="SH2"/>
    <property type="match status" value="1"/>
</dbReference>
<dbReference type="PROSITE" id="PS50001">
    <property type="entry name" value="SH2"/>
    <property type="match status" value="1"/>
</dbReference>
<keyword evidence="4" id="KW-0727">SH2 domain</keyword>
<feature type="domain" description="Tyrosine-protein phosphatase" evidence="6">
    <location>
        <begin position="162"/>
        <end position="433"/>
    </location>
</feature>
<dbReference type="Proteomes" id="UP001208570">
    <property type="component" value="Unassembled WGS sequence"/>
</dbReference>
<organism evidence="8 9">
    <name type="scientific">Paralvinella palmiformis</name>
    <dbReference type="NCBI Taxonomy" id="53620"/>
    <lineage>
        <taxon>Eukaryota</taxon>
        <taxon>Metazoa</taxon>
        <taxon>Spiralia</taxon>
        <taxon>Lophotrochozoa</taxon>
        <taxon>Annelida</taxon>
        <taxon>Polychaeta</taxon>
        <taxon>Sedentaria</taxon>
        <taxon>Canalipalpata</taxon>
        <taxon>Terebellida</taxon>
        <taxon>Terebelliformia</taxon>
        <taxon>Alvinellidae</taxon>
        <taxon>Paralvinella</taxon>
    </lineage>
</organism>
<reference evidence="8" key="1">
    <citation type="journal article" date="2023" name="Mol. Biol. Evol.">
        <title>Third-Generation Sequencing Reveals the Adaptive Role of the Epigenome in Three Deep-Sea Polychaetes.</title>
        <authorList>
            <person name="Perez M."/>
            <person name="Aroh O."/>
            <person name="Sun Y."/>
            <person name="Lan Y."/>
            <person name="Juniper S.K."/>
            <person name="Young C.R."/>
            <person name="Angers B."/>
            <person name="Qian P.Y."/>
        </authorList>
    </citation>
    <scope>NUCLEOTIDE SEQUENCE</scope>
    <source>
        <strain evidence="8">P08H-3</strain>
    </source>
</reference>
<protein>
    <recommendedName>
        <fullName evidence="1">protein-tyrosine-phosphatase</fullName>
        <ecNumber evidence="1">3.1.3.48</ecNumber>
    </recommendedName>
</protein>
<keyword evidence="9" id="KW-1185">Reference proteome</keyword>
<feature type="non-terminal residue" evidence="8">
    <location>
        <position position="469"/>
    </location>
</feature>
<comment type="caution">
    <text evidence="8">The sequence shown here is derived from an EMBL/GenBank/DDBJ whole genome shotgun (WGS) entry which is preliminary data.</text>
</comment>
<dbReference type="PROSITE" id="PS50056">
    <property type="entry name" value="TYR_PHOSPHATASE_2"/>
    <property type="match status" value="1"/>
</dbReference>
<evidence type="ECO:0000259" key="5">
    <source>
        <dbReference type="PROSITE" id="PS50001"/>
    </source>
</evidence>
<feature type="domain" description="Tyrosine specific protein phosphatases" evidence="7">
    <location>
        <begin position="356"/>
        <end position="424"/>
    </location>
</feature>
<evidence type="ECO:0000259" key="6">
    <source>
        <dbReference type="PROSITE" id="PS50055"/>
    </source>
</evidence>
<dbReference type="PANTHER" id="PTHR46257">
    <property type="entry name" value="TYROSINE-PROTEIN PHOSPHATASE CORKSCREW"/>
    <property type="match status" value="1"/>
</dbReference>
<dbReference type="GO" id="GO:0004726">
    <property type="term" value="F:non-membrane spanning protein tyrosine phosphatase activity"/>
    <property type="evidence" value="ECO:0007669"/>
    <property type="project" value="TreeGrafter"/>
</dbReference>
<dbReference type="Gene3D" id="3.90.190.10">
    <property type="entry name" value="Protein tyrosine phosphatase superfamily"/>
    <property type="match status" value="1"/>
</dbReference>
<dbReference type="SMART" id="SM00194">
    <property type="entry name" value="PTPc"/>
    <property type="match status" value="1"/>
</dbReference>
<dbReference type="PROSITE" id="PS50055">
    <property type="entry name" value="TYR_PHOSPHATASE_PTP"/>
    <property type="match status" value="1"/>
</dbReference>
<dbReference type="PRINTS" id="PR00700">
    <property type="entry name" value="PRTYPHPHTASE"/>
</dbReference>
<evidence type="ECO:0000259" key="7">
    <source>
        <dbReference type="PROSITE" id="PS50056"/>
    </source>
</evidence>
<accession>A0AAD9IV17</accession>
<dbReference type="InterPro" id="IPR000387">
    <property type="entry name" value="Tyr_Pase_dom"/>
</dbReference>
<dbReference type="GO" id="GO:0030154">
    <property type="term" value="P:cell differentiation"/>
    <property type="evidence" value="ECO:0007669"/>
    <property type="project" value="TreeGrafter"/>
</dbReference>
<gene>
    <name evidence="8" type="ORF">LSH36_1253g00018</name>
</gene>
<evidence type="ECO:0000256" key="3">
    <source>
        <dbReference type="ARBA" id="ARBA00022912"/>
    </source>
</evidence>
<dbReference type="EMBL" id="JAODUP010001253">
    <property type="protein sequence ID" value="KAK2140775.1"/>
    <property type="molecule type" value="Genomic_DNA"/>
</dbReference>
<dbReference type="InterPro" id="IPR000980">
    <property type="entry name" value="SH2"/>
</dbReference>